<evidence type="ECO:0000313" key="3">
    <source>
        <dbReference type="EMBL" id="OGG50642.1"/>
    </source>
</evidence>
<evidence type="ECO:0000259" key="2">
    <source>
        <dbReference type="Pfam" id="PF00963"/>
    </source>
</evidence>
<dbReference type="AlphaFoldDB" id="A0A1F6CP49"/>
<dbReference type="InterPro" id="IPR008965">
    <property type="entry name" value="CBM2/CBM3_carb-bd_dom_sf"/>
</dbReference>
<reference evidence="3 4" key="1">
    <citation type="journal article" date="2016" name="Nat. Commun.">
        <title>Thousands of microbial genomes shed light on interconnected biogeochemical processes in an aquifer system.</title>
        <authorList>
            <person name="Anantharaman K."/>
            <person name="Brown C.T."/>
            <person name="Hug L.A."/>
            <person name="Sharon I."/>
            <person name="Castelle C.J."/>
            <person name="Probst A.J."/>
            <person name="Thomas B.C."/>
            <person name="Singh A."/>
            <person name="Wilkins M.J."/>
            <person name="Karaoz U."/>
            <person name="Brodie E.L."/>
            <person name="Williams K.H."/>
            <person name="Hubbard S.S."/>
            <person name="Banfield J.F."/>
        </authorList>
    </citation>
    <scope>NUCLEOTIDE SEQUENCE [LARGE SCALE GENOMIC DNA]</scope>
    <source>
        <strain evidence="4">RIFCSPLOWO2_12_FULL_64_10</strain>
    </source>
</reference>
<gene>
    <name evidence="3" type="ORF">A3F84_07815</name>
</gene>
<dbReference type="InterPro" id="IPR002102">
    <property type="entry name" value="Cohesin_dom"/>
</dbReference>
<name>A0A1F6CP49_HANXR</name>
<dbReference type="InterPro" id="IPR036439">
    <property type="entry name" value="Dockerin_dom_sf"/>
</dbReference>
<organism evidence="3 4">
    <name type="scientific">Handelsmanbacteria sp. (strain RIFCSPLOWO2_12_FULL_64_10)</name>
    <dbReference type="NCBI Taxonomy" id="1817868"/>
    <lineage>
        <taxon>Bacteria</taxon>
        <taxon>Candidatus Handelsmaniibacteriota</taxon>
    </lineage>
</organism>
<comment type="caution">
    <text evidence="3">The sequence shown here is derived from an EMBL/GenBank/DDBJ whole genome shotgun (WGS) entry which is preliminary data.</text>
</comment>
<feature type="domain" description="Cohesin" evidence="2">
    <location>
        <begin position="19"/>
        <end position="123"/>
    </location>
</feature>
<dbReference type="Pfam" id="PF00963">
    <property type="entry name" value="Cohesin"/>
    <property type="match status" value="1"/>
</dbReference>
<dbReference type="GO" id="GO:0000272">
    <property type="term" value="P:polysaccharide catabolic process"/>
    <property type="evidence" value="ECO:0007669"/>
    <property type="project" value="InterPro"/>
</dbReference>
<dbReference type="SUPFAM" id="SSF49384">
    <property type="entry name" value="Carbohydrate-binding domain"/>
    <property type="match status" value="1"/>
</dbReference>
<dbReference type="PROSITE" id="PS00018">
    <property type="entry name" value="EF_HAND_1"/>
    <property type="match status" value="1"/>
</dbReference>
<dbReference type="CDD" id="cd08547">
    <property type="entry name" value="Type_II_cohesin"/>
    <property type="match status" value="1"/>
</dbReference>
<dbReference type="Gene3D" id="1.10.1330.10">
    <property type="entry name" value="Dockerin domain"/>
    <property type="match status" value="1"/>
</dbReference>
<feature type="region of interest" description="Disordered" evidence="1">
    <location>
        <begin position="1"/>
        <end position="21"/>
    </location>
</feature>
<proteinExistence type="predicted"/>
<evidence type="ECO:0000256" key="1">
    <source>
        <dbReference type="SAM" id="MobiDB-lite"/>
    </source>
</evidence>
<sequence>MSLDLDPADGDQARKTQGGVKPGQNVTVQLFVKGAPAVTGYTVRLEYDPKALRPGSFAAGTLVPGLIGLTNPASAGVVEVGGGSLAGTTGSGDGYLGSIPFQVQEGFSKQTYLAATQVVFRQAGGVQRTVQQRILGRLTEEEALTGDFTGDGNVNFDDFFAFAFAFGSKRGEPGFNPVFDLDNSGAVDFNDFFLFANAFGKT</sequence>
<accession>A0A1F6CP49</accession>
<dbReference type="GO" id="GO:0030246">
    <property type="term" value="F:carbohydrate binding"/>
    <property type="evidence" value="ECO:0007669"/>
    <property type="project" value="InterPro"/>
</dbReference>
<dbReference type="Proteomes" id="UP000178606">
    <property type="component" value="Unassembled WGS sequence"/>
</dbReference>
<dbReference type="Gene3D" id="2.60.40.680">
    <property type="match status" value="1"/>
</dbReference>
<dbReference type="InterPro" id="IPR018247">
    <property type="entry name" value="EF_Hand_1_Ca_BS"/>
</dbReference>
<protein>
    <recommendedName>
        <fullName evidence="2">Cohesin domain-containing protein</fullName>
    </recommendedName>
</protein>
<evidence type="ECO:0000313" key="4">
    <source>
        <dbReference type="Proteomes" id="UP000178606"/>
    </source>
</evidence>
<dbReference type="EMBL" id="MFKF01000202">
    <property type="protein sequence ID" value="OGG50642.1"/>
    <property type="molecule type" value="Genomic_DNA"/>
</dbReference>
<dbReference type="SUPFAM" id="SSF63446">
    <property type="entry name" value="Type I dockerin domain"/>
    <property type="match status" value="1"/>
</dbReference>